<dbReference type="InterPro" id="IPR029028">
    <property type="entry name" value="Alpha/beta_knot_MTases"/>
</dbReference>
<dbReference type="Gene3D" id="3.30.1330.30">
    <property type="match status" value="1"/>
</dbReference>
<keyword evidence="6" id="KW-1185">Reference proteome</keyword>
<evidence type="ECO:0000256" key="2">
    <source>
        <dbReference type="ARBA" id="ARBA00022679"/>
    </source>
</evidence>
<dbReference type="GO" id="GO:0006396">
    <property type="term" value="P:RNA processing"/>
    <property type="evidence" value="ECO:0007669"/>
    <property type="project" value="InterPro"/>
</dbReference>
<dbReference type="SUPFAM" id="SSF55315">
    <property type="entry name" value="L30e-like"/>
    <property type="match status" value="1"/>
</dbReference>
<dbReference type="GO" id="GO:0008173">
    <property type="term" value="F:RNA methyltransferase activity"/>
    <property type="evidence" value="ECO:0007669"/>
    <property type="project" value="InterPro"/>
</dbReference>
<dbReference type="PANTHER" id="PTHR43191:SF2">
    <property type="entry name" value="RRNA METHYLTRANSFERASE 3, MITOCHONDRIAL"/>
    <property type="match status" value="1"/>
</dbReference>
<dbReference type="GO" id="GO:0032259">
    <property type="term" value="P:methylation"/>
    <property type="evidence" value="ECO:0007669"/>
    <property type="project" value="UniProtKB-KW"/>
</dbReference>
<evidence type="ECO:0000259" key="4">
    <source>
        <dbReference type="Pfam" id="PF00588"/>
    </source>
</evidence>
<keyword evidence="2" id="KW-0808">Transferase</keyword>
<organism evidence="5 6">
    <name type="scientific">Symbiochloris irregularis</name>
    <dbReference type="NCBI Taxonomy" id="706552"/>
    <lineage>
        <taxon>Eukaryota</taxon>
        <taxon>Viridiplantae</taxon>
        <taxon>Chlorophyta</taxon>
        <taxon>core chlorophytes</taxon>
        <taxon>Trebouxiophyceae</taxon>
        <taxon>Trebouxiales</taxon>
        <taxon>Trebouxiaceae</taxon>
        <taxon>Symbiochloris</taxon>
    </lineage>
</organism>
<dbReference type="Proteomes" id="UP001465755">
    <property type="component" value="Unassembled WGS sequence"/>
</dbReference>
<dbReference type="Pfam" id="PF00588">
    <property type="entry name" value="SpoU_methylase"/>
    <property type="match status" value="1"/>
</dbReference>
<dbReference type="GO" id="GO:0003723">
    <property type="term" value="F:RNA binding"/>
    <property type="evidence" value="ECO:0007669"/>
    <property type="project" value="InterPro"/>
</dbReference>
<name>A0AAW1PBB9_9CHLO</name>
<dbReference type="SUPFAM" id="SSF48371">
    <property type="entry name" value="ARM repeat"/>
    <property type="match status" value="1"/>
</dbReference>
<evidence type="ECO:0000313" key="6">
    <source>
        <dbReference type="Proteomes" id="UP001465755"/>
    </source>
</evidence>
<dbReference type="Gene3D" id="3.40.1280.10">
    <property type="match status" value="1"/>
</dbReference>
<dbReference type="CDD" id="cd18095">
    <property type="entry name" value="SpoU-like_rRNA-MTase"/>
    <property type="match status" value="1"/>
</dbReference>
<keyword evidence="1" id="KW-0489">Methyltransferase</keyword>
<feature type="region of interest" description="Disordered" evidence="3">
    <location>
        <begin position="495"/>
        <end position="524"/>
    </location>
</feature>
<sequence>MLYLVLRHTSLRVDRRAPTTHLTSQPGPICALSNETITSTRNDFVRHCTKLRTSSRYRQETCSVLLTGKAPVIELAGLCKLQSLILTPLGSPPEGLKPLDIVRVSEQVMGKICGLETISAEQAVAAEVGLPAPKDLTDHFGQAQLRRLLILDGLQDPGNMGTLLRTAHALGWQAAFLLPGCCDPFNDKVLRAARGVPLIFPLQSGGWPELQAVLQHHNLTCLAAHAPGAGSQWRQSLVTALPRLLWILNNTLNALLQDRALELLQSVLDKGSQAAAQSDDWEAEEHMRADQKLPTEDGATHALNCLDAFTGMQSGLNAMRQDPRLAEALPATLNFASSSDVRSACITLIANLLPSGPDGGQGMPLLACLAKGNCLPAIGHALQLLPAGAGPERGAVLHICACMARWDSRNSLPLETAEWLAESYRSFVQSIEGPQLVVNESPRCLEASMDLVTHWSAAMSSWQQMHAHDPAHSQLCHQLEQARIAFDEAAARWAGQHQQHNARPDMALNSNSPSPTSVLAQPME</sequence>
<dbReference type="InterPro" id="IPR016024">
    <property type="entry name" value="ARM-type_fold"/>
</dbReference>
<dbReference type="AlphaFoldDB" id="A0AAW1PBB9"/>
<accession>A0AAW1PBB9</accession>
<protein>
    <recommendedName>
        <fullName evidence="4">tRNA/rRNA methyltransferase SpoU type domain-containing protein</fullName>
    </recommendedName>
</protein>
<gene>
    <name evidence="5" type="ORF">WJX73_000938</name>
</gene>
<feature type="domain" description="tRNA/rRNA methyltransferase SpoU type" evidence="4">
    <location>
        <begin position="148"/>
        <end position="229"/>
    </location>
</feature>
<evidence type="ECO:0000256" key="3">
    <source>
        <dbReference type="SAM" id="MobiDB-lite"/>
    </source>
</evidence>
<dbReference type="InterPro" id="IPR001537">
    <property type="entry name" value="SpoU_MeTrfase"/>
</dbReference>
<feature type="compositionally biased region" description="Polar residues" evidence="3">
    <location>
        <begin position="508"/>
        <end position="524"/>
    </location>
</feature>
<dbReference type="PANTHER" id="PTHR43191">
    <property type="entry name" value="RRNA METHYLTRANSFERASE 3"/>
    <property type="match status" value="1"/>
</dbReference>
<dbReference type="InterPro" id="IPR051259">
    <property type="entry name" value="rRNA_Methyltransferase"/>
</dbReference>
<dbReference type="SUPFAM" id="SSF75217">
    <property type="entry name" value="alpha/beta knot"/>
    <property type="match status" value="1"/>
</dbReference>
<comment type="caution">
    <text evidence="5">The sequence shown here is derived from an EMBL/GenBank/DDBJ whole genome shotgun (WGS) entry which is preliminary data.</text>
</comment>
<evidence type="ECO:0000313" key="5">
    <source>
        <dbReference type="EMBL" id="KAK9805711.1"/>
    </source>
</evidence>
<evidence type="ECO:0000256" key="1">
    <source>
        <dbReference type="ARBA" id="ARBA00022603"/>
    </source>
</evidence>
<dbReference type="InterPro" id="IPR029064">
    <property type="entry name" value="Ribosomal_eL30-like_sf"/>
</dbReference>
<dbReference type="EMBL" id="JALJOQ010000042">
    <property type="protein sequence ID" value="KAK9805711.1"/>
    <property type="molecule type" value="Genomic_DNA"/>
</dbReference>
<reference evidence="5 6" key="1">
    <citation type="journal article" date="2024" name="Nat. Commun.">
        <title>Phylogenomics reveals the evolutionary origins of lichenization in chlorophyte algae.</title>
        <authorList>
            <person name="Puginier C."/>
            <person name="Libourel C."/>
            <person name="Otte J."/>
            <person name="Skaloud P."/>
            <person name="Haon M."/>
            <person name="Grisel S."/>
            <person name="Petersen M."/>
            <person name="Berrin J.G."/>
            <person name="Delaux P.M."/>
            <person name="Dal Grande F."/>
            <person name="Keller J."/>
        </authorList>
    </citation>
    <scope>NUCLEOTIDE SEQUENCE [LARGE SCALE GENOMIC DNA]</scope>
    <source>
        <strain evidence="5 6">SAG 2036</strain>
    </source>
</reference>
<dbReference type="InterPro" id="IPR029026">
    <property type="entry name" value="tRNA_m1G_MTases_N"/>
</dbReference>
<proteinExistence type="predicted"/>